<evidence type="ECO:0000256" key="3">
    <source>
        <dbReference type="ARBA" id="ARBA00022722"/>
    </source>
</evidence>
<gene>
    <name evidence="6" type="primary">rnp1</name>
    <name evidence="7" type="ORF">DRJ20_01670</name>
    <name evidence="8" type="ORF">DRJ26_01245</name>
</gene>
<evidence type="ECO:0000256" key="5">
    <source>
        <dbReference type="ARBA" id="ARBA00022801"/>
    </source>
</evidence>
<dbReference type="SMART" id="SM00538">
    <property type="entry name" value="POP4"/>
    <property type="match status" value="1"/>
</dbReference>
<keyword evidence="5 6" id="KW-0378">Hydrolase</keyword>
<sequence length="85" mass="9707">MHELIGLKVKVSRSTHPGYVGKEGIVVNETMKTLHILHEGEIKIIPKICSTFEFTLPDGSIVEVEGKVILARPEDRVKKPYRKRW</sequence>
<dbReference type="SUPFAM" id="SSF101744">
    <property type="entry name" value="Rof/RNase P subunit-like"/>
    <property type="match status" value="1"/>
</dbReference>
<comment type="function">
    <text evidence="6">Part of ribonuclease P, a protein complex that generates mature tRNA molecules by cleaving their 5'-ends.</text>
</comment>
<comment type="catalytic activity">
    <reaction evidence="6">
        <text>Endonucleolytic cleavage of RNA, removing 5'-extranucleotides from tRNA precursor.</text>
        <dbReference type="EC" id="3.1.26.5"/>
    </reaction>
</comment>
<dbReference type="GO" id="GO:0001682">
    <property type="term" value="P:tRNA 5'-leader removal"/>
    <property type="evidence" value="ECO:0007669"/>
    <property type="project" value="UniProtKB-UniRule"/>
</dbReference>
<keyword evidence="2 6" id="KW-0819">tRNA processing</keyword>
<keyword evidence="1 6" id="KW-0963">Cytoplasm</keyword>
<keyword evidence="4 6" id="KW-0255">Endonuclease</keyword>
<evidence type="ECO:0000313" key="8">
    <source>
        <dbReference type="EMBL" id="RLE55041.1"/>
    </source>
</evidence>
<dbReference type="Pfam" id="PF01868">
    <property type="entry name" value="RNase_P-MRP_p29"/>
    <property type="match status" value="1"/>
</dbReference>
<comment type="subcellular location">
    <subcellularLocation>
        <location evidence="6">Cytoplasm</location>
    </subcellularLocation>
</comment>
<evidence type="ECO:0000313" key="7">
    <source>
        <dbReference type="EMBL" id="RLE51681.1"/>
    </source>
</evidence>
<dbReference type="GO" id="GO:0005737">
    <property type="term" value="C:cytoplasm"/>
    <property type="evidence" value="ECO:0007669"/>
    <property type="project" value="UniProtKB-SubCell"/>
</dbReference>
<dbReference type="EC" id="3.1.26.5" evidence="6"/>
<dbReference type="AlphaFoldDB" id="A0A497F6U1"/>
<comment type="similarity">
    <text evidence="6">Belongs to the eukaryotic/archaeal RNase P protein component 1 family.</text>
</comment>
<evidence type="ECO:0000256" key="6">
    <source>
        <dbReference type="HAMAP-Rule" id="MF_00754"/>
    </source>
</evidence>
<comment type="caution">
    <text evidence="8">The sequence shown here is derived from an EMBL/GenBank/DDBJ whole genome shotgun (WGS) entry which is preliminary data.</text>
</comment>
<dbReference type="EMBL" id="QMQZ01000038">
    <property type="protein sequence ID" value="RLE51681.1"/>
    <property type="molecule type" value="Genomic_DNA"/>
</dbReference>
<dbReference type="InterPro" id="IPR023534">
    <property type="entry name" value="Rof/RNase_P-like"/>
</dbReference>
<evidence type="ECO:0000256" key="2">
    <source>
        <dbReference type="ARBA" id="ARBA00022694"/>
    </source>
</evidence>
<accession>A0A497F6U1</accession>
<dbReference type="InterPro" id="IPR002730">
    <property type="entry name" value="Rpp29/RNP1"/>
</dbReference>
<evidence type="ECO:0000256" key="4">
    <source>
        <dbReference type="ARBA" id="ARBA00022759"/>
    </source>
</evidence>
<dbReference type="GO" id="GO:0030677">
    <property type="term" value="C:ribonuclease P complex"/>
    <property type="evidence" value="ECO:0007669"/>
    <property type="project" value="UniProtKB-UniRule"/>
</dbReference>
<dbReference type="Proteomes" id="UP000268446">
    <property type="component" value="Unassembled WGS sequence"/>
</dbReference>
<keyword evidence="3 6" id="KW-0540">Nuclease</keyword>
<name>A0A497F6U1_9CREN</name>
<dbReference type="EMBL" id="QMRA01000012">
    <property type="protein sequence ID" value="RLE55041.1"/>
    <property type="molecule type" value="Genomic_DNA"/>
</dbReference>
<dbReference type="InterPro" id="IPR036980">
    <property type="entry name" value="RNase_P/MRP_Rpp29_sf"/>
</dbReference>
<organism evidence="8 10">
    <name type="scientific">Thermoproteota archaeon</name>
    <dbReference type="NCBI Taxonomy" id="2056631"/>
    <lineage>
        <taxon>Archaea</taxon>
        <taxon>Thermoproteota</taxon>
    </lineage>
</organism>
<evidence type="ECO:0000313" key="9">
    <source>
        <dbReference type="Proteomes" id="UP000268446"/>
    </source>
</evidence>
<dbReference type="GO" id="GO:0004526">
    <property type="term" value="F:ribonuclease P activity"/>
    <property type="evidence" value="ECO:0007669"/>
    <property type="project" value="UniProtKB-UniRule"/>
</dbReference>
<evidence type="ECO:0000313" key="10">
    <source>
        <dbReference type="Proteomes" id="UP000269499"/>
    </source>
</evidence>
<protein>
    <recommendedName>
        <fullName evidence="6">Ribonuclease P protein component 1</fullName>
        <shortName evidence="6">RNase P component 1</shortName>
        <ecNumber evidence="6">3.1.26.5</ecNumber>
    </recommendedName>
    <alternativeName>
        <fullName evidence="6">Rpp29</fullName>
    </alternativeName>
</protein>
<dbReference type="HAMAP" id="MF_00754">
    <property type="entry name" value="RNase_P_1"/>
    <property type="match status" value="1"/>
</dbReference>
<reference evidence="9 10" key="1">
    <citation type="submission" date="2018-06" db="EMBL/GenBank/DDBJ databases">
        <title>Extensive metabolic versatility and redundancy in microbially diverse, dynamic hydrothermal sediments.</title>
        <authorList>
            <person name="Dombrowski N."/>
            <person name="Teske A."/>
            <person name="Baker B.J."/>
        </authorList>
    </citation>
    <scope>NUCLEOTIDE SEQUENCE [LARGE SCALE GENOMIC DNA]</scope>
    <source>
        <strain evidence="8">B20_G2</strain>
        <strain evidence="7">B29_G17</strain>
    </source>
</reference>
<dbReference type="GO" id="GO:0003723">
    <property type="term" value="F:RNA binding"/>
    <property type="evidence" value="ECO:0007669"/>
    <property type="project" value="InterPro"/>
</dbReference>
<evidence type="ECO:0000256" key="1">
    <source>
        <dbReference type="ARBA" id="ARBA00022490"/>
    </source>
</evidence>
<proteinExistence type="inferred from homology"/>
<dbReference type="Proteomes" id="UP000269499">
    <property type="component" value="Unassembled WGS sequence"/>
</dbReference>
<comment type="subunit">
    <text evidence="6">Consists of a catalytic RNA component and at least 4-5 protein subunits.</text>
</comment>
<dbReference type="Gene3D" id="2.30.30.210">
    <property type="entry name" value="Ribonuclease P/MRP, subunit p29"/>
    <property type="match status" value="1"/>
</dbReference>
<dbReference type="InterPro" id="IPR023538">
    <property type="entry name" value="RNP1"/>
</dbReference>